<keyword evidence="6" id="KW-0378">Hydrolase</keyword>
<dbReference type="Pfam" id="PF05195">
    <property type="entry name" value="AMP_N"/>
    <property type="match status" value="1"/>
</dbReference>
<dbReference type="PANTHER" id="PTHR43226:SF4">
    <property type="entry name" value="XAA-PRO AMINOPEPTIDASE 3"/>
    <property type="match status" value="1"/>
</dbReference>
<dbReference type="KEGG" id="ttz:FHG85_00065"/>
<evidence type="ECO:0000256" key="3">
    <source>
        <dbReference type="ARBA" id="ARBA00008766"/>
    </source>
</evidence>
<evidence type="ECO:0000256" key="7">
    <source>
        <dbReference type="ARBA" id="ARBA00023211"/>
    </source>
</evidence>
<sequence>MFEKQVYVNRRLKLRKMIKSGLVLIPGNTESPMNYKSNTYRFRQDSNFLYFFGLDIPGLAGVIDIEDGKDCLYGNDFDIDDIIWMGPQPTLKELGEKVGILSTHPFKELQTTIARAIKQGRKIHILPPYRAESMILLEQLLGIHPSMINNYVSVELIKAVVNLRSVKEDVEIAEIEKACAAGYEMHVTAMKMAKPGVSEQDITGAIEGVAISKGYMPSFPIILSQNGETLHNHDHSQILTSGRLLLIDSGAEYSSHYASDFTRTIPVDGKFTERQKAIYNIVLAANNKAIEISKPGIPYLDVHKASAKVIVEGLSALGLMKGDADEAVANGAHALFFPHGLGHMMGLDVHDMEGLGEDYVGYDDEITRSDQFGTAYLRLGRRLQKGFVLTVEPGIYFIPALIEKWKSEKINESFINFDKVEEYIGFGGIRIEDDILITDNGCKIIGKRIPVTVEEIENIMKG</sequence>
<keyword evidence="9" id="KW-0031">Aminopeptidase</keyword>
<evidence type="ECO:0000256" key="2">
    <source>
        <dbReference type="ARBA" id="ARBA00001936"/>
    </source>
</evidence>
<dbReference type="SUPFAM" id="SSF53092">
    <property type="entry name" value="Creatinase/prolidase N-terminal domain"/>
    <property type="match status" value="1"/>
</dbReference>
<accession>A0A7D4CEX4</accession>
<dbReference type="AlphaFoldDB" id="A0A7D4CEX4"/>
<evidence type="ECO:0000256" key="6">
    <source>
        <dbReference type="ARBA" id="ARBA00022801"/>
    </source>
</evidence>
<dbReference type="EC" id="3.4.11.9" evidence="4"/>
<comment type="catalytic activity">
    <reaction evidence="1">
        <text>Release of any N-terminal amino acid, including proline, that is linked to proline, even from a dipeptide or tripeptide.</text>
        <dbReference type="EC" id="3.4.11.9"/>
    </reaction>
</comment>
<dbReference type="Pfam" id="PF00557">
    <property type="entry name" value="Peptidase_M24"/>
    <property type="match status" value="1"/>
</dbReference>
<reference evidence="9 10" key="1">
    <citation type="submission" date="2019-07" db="EMBL/GenBank/DDBJ databases">
        <title>Thalassofilum flectens gen. nov., sp. nov., a novel moderate thermophilic anaerobe from a shallow sea hot spring in Kunashir Island (Russia), representing a new family in the order Bacteroidales, and proposal of Thalassofilacea fam. nov.</title>
        <authorList>
            <person name="Kochetkova T.V."/>
            <person name="Podosokorskaya O.A."/>
            <person name="Novikov A."/>
            <person name="Elcheninov A.G."/>
            <person name="Toshchakov S.V."/>
            <person name="Kublanov I.V."/>
        </authorList>
    </citation>
    <scope>NUCLEOTIDE SEQUENCE [LARGE SCALE GENOMIC DNA]</scope>
    <source>
        <strain evidence="9 10">38-H</strain>
    </source>
</reference>
<evidence type="ECO:0000256" key="5">
    <source>
        <dbReference type="ARBA" id="ARBA00022723"/>
    </source>
</evidence>
<comment type="similarity">
    <text evidence="3">Belongs to the peptidase M24B family.</text>
</comment>
<keyword evidence="9" id="KW-0645">Protease</keyword>
<name>A0A7D4CEX4_9BACT</name>
<keyword evidence="5" id="KW-0479">Metal-binding</keyword>
<dbReference type="InterPro" id="IPR007865">
    <property type="entry name" value="Aminopep_P_N"/>
</dbReference>
<dbReference type="GO" id="GO:0005829">
    <property type="term" value="C:cytosol"/>
    <property type="evidence" value="ECO:0007669"/>
    <property type="project" value="TreeGrafter"/>
</dbReference>
<dbReference type="InterPro" id="IPR052433">
    <property type="entry name" value="X-Pro_dipept-like"/>
</dbReference>
<protein>
    <recommendedName>
        <fullName evidence="4">Xaa-Pro aminopeptidase</fullName>
        <ecNumber evidence="4">3.4.11.9</ecNumber>
    </recommendedName>
</protein>
<keyword evidence="7" id="KW-0464">Manganese</keyword>
<evidence type="ECO:0000313" key="9">
    <source>
        <dbReference type="EMBL" id="QKG78726.1"/>
    </source>
</evidence>
<organism evidence="9 10">
    <name type="scientific">Tenuifilum thalassicum</name>
    <dbReference type="NCBI Taxonomy" id="2590900"/>
    <lineage>
        <taxon>Bacteria</taxon>
        <taxon>Pseudomonadati</taxon>
        <taxon>Bacteroidota</taxon>
        <taxon>Bacteroidia</taxon>
        <taxon>Bacteroidales</taxon>
        <taxon>Tenuifilaceae</taxon>
        <taxon>Tenuifilum</taxon>
    </lineage>
</organism>
<keyword evidence="10" id="KW-1185">Reference proteome</keyword>
<dbReference type="GO" id="GO:0006508">
    <property type="term" value="P:proteolysis"/>
    <property type="evidence" value="ECO:0007669"/>
    <property type="project" value="TreeGrafter"/>
</dbReference>
<dbReference type="InterPro" id="IPR036005">
    <property type="entry name" value="Creatinase/aminopeptidase-like"/>
</dbReference>
<dbReference type="Gene3D" id="3.90.230.10">
    <property type="entry name" value="Creatinase/methionine aminopeptidase superfamily"/>
    <property type="match status" value="1"/>
</dbReference>
<dbReference type="RefSeq" id="WP_173072242.1">
    <property type="nucleotide sequence ID" value="NZ_CP041345.1"/>
</dbReference>
<dbReference type="GO" id="GO:0030145">
    <property type="term" value="F:manganese ion binding"/>
    <property type="evidence" value="ECO:0007669"/>
    <property type="project" value="InterPro"/>
</dbReference>
<dbReference type="InterPro" id="IPR029149">
    <property type="entry name" value="Creatin/AminoP/Spt16_N"/>
</dbReference>
<dbReference type="SUPFAM" id="SSF55920">
    <property type="entry name" value="Creatinase/aminopeptidase"/>
    <property type="match status" value="1"/>
</dbReference>
<comment type="cofactor">
    <cofactor evidence="2">
        <name>Mn(2+)</name>
        <dbReference type="ChEBI" id="CHEBI:29035"/>
    </cofactor>
</comment>
<dbReference type="EMBL" id="CP041345">
    <property type="protein sequence ID" value="QKG78726.1"/>
    <property type="molecule type" value="Genomic_DNA"/>
</dbReference>
<evidence type="ECO:0000259" key="8">
    <source>
        <dbReference type="SMART" id="SM01011"/>
    </source>
</evidence>
<dbReference type="Proteomes" id="UP000500961">
    <property type="component" value="Chromosome"/>
</dbReference>
<dbReference type="Gene3D" id="3.40.350.10">
    <property type="entry name" value="Creatinase/prolidase N-terminal domain"/>
    <property type="match status" value="1"/>
</dbReference>
<dbReference type="InterPro" id="IPR000994">
    <property type="entry name" value="Pept_M24"/>
</dbReference>
<dbReference type="GO" id="GO:0070006">
    <property type="term" value="F:metalloaminopeptidase activity"/>
    <property type="evidence" value="ECO:0007669"/>
    <property type="project" value="InterPro"/>
</dbReference>
<evidence type="ECO:0000313" key="10">
    <source>
        <dbReference type="Proteomes" id="UP000500961"/>
    </source>
</evidence>
<feature type="domain" description="Aminopeptidase P N-terminal" evidence="8">
    <location>
        <begin position="2"/>
        <end position="134"/>
    </location>
</feature>
<dbReference type="CDD" id="cd01087">
    <property type="entry name" value="Prolidase"/>
    <property type="match status" value="1"/>
</dbReference>
<evidence type="ECO:0000256" key="4">
    <source>
        <dbReference type="ARBA" id="ARBA00012574"/>
    </source>
</evidence>
<dbReference type="PANTHER" id="PTHR43226">
    <property type="entry name" value="XAA-PRO AMINOPEPTIDASE 3"/>
    <property type="match status" value="1"/>
</dbReference>
<dbReference type="SMART" id="SM01011">
    <property type="entry name" value="AMP_N"/>
    <property type="match status" value="1"/>
</dbReference>
<evidence type="ECO:0000256" key="1">
    <source>
        <dbReference type="ARBA" id="ARBA00001424"/>
    </source>
</evidence>
<gene>
    <name evidence="9" type="ORF">FHG85_00065</name>
</gene>
<proteinExistence type="inferred from homology"/>